<comment type="caution">
    <text evidence="4">The sequence shown here is derived from an EMBL/GenBank/DDBJ whole genome shotgun (WGS) entry which is preliminary data.</text>
</comment>
<evidence type="ECO:0000256" key="2">
    <source>
        <dbReference type="SAM" id="SignalP"/>
    </source>
</evidence>
<sequence length="315" mass="33866">MKSDSVQRWRPYRLLLASWLCCCSAFAWAQPAPISGTLGTVGSDTMAGLMLRWGEALNARYPDITLQFQAGGSASAPTALVAGTTRIGPMSRAMTERERQQFIQRYGYPPLQLSVARDALVLVVHRHNPLEALSLAQVDAIFSTTLACGADAPLQRWEALLPATDWPYGHIALHGRTLASGTQGLFQQRALCGGQFRRDISEHPGAAAVIAAVGESPNAMGYAGYNHLTPMVRAVALADEQGNPVEPSVANIQKATYPLSRTLYLYVNLPPGEALPAAEQAFLELVFSAEGQQIVQAAGFVALPDHLRSSQALDE</sequence>
<dbReference type="Proteomes" id="UP000623776">
    <property type="component" value="Unassembled WGS sequence"/>
</dbReference>
<dbReference type="Gene3D" id="3.40.190.10">
    <property type="entry name" value="Periplasmic binding protein-like II"/>
    <property type="match status" value="2"/>
</dbReference>
<evidence type="ECO:0000256" key="1">
    <source>
        <dbReference type="ARBA" id="ARBA00022729"/>
    </source>
</evidence>
<evidence type="ECO:0000313" key="4">
    <source>
        <dbReference type="EMBL" id="GGW32665.1"/>
    </source>
</evidence>
<dbReference type="CDD" id="cd13653">
    <property type="entry name" value="PBP2_phosphate_like_1"/>
    <property type="match status" value="1"/>
</dbReference>
<reference evidence="5" key="1">
    <citation type="journal article" date="2019" name="Int. J. Syst. Evol. Microbiol.">
        <title>The Global Catalogue of Microorganisms (GCM) 10K type strain sequencing project: providing services to taxonomists for standard genome sequencing and annotation.</title>
        <authorList>
            <consortium name="The Broad Institute Genomics Platform"/>
            <consortium name="The Broad Institute Genome Sequencing Center for Infectious Disease"/>
            <person name="Wu L."/>
            <person name="Ma J."/>
        </authorList>
    </citation>
    <scope>NUCLEOTIDE SEQUENCE [LARGE SCALE GENOMIC DNA]</scope>
    <source>
        <strain evidence="5">KCTC 22154</strain>
    </source>
</reference>
<keyword evidence="1 2" id="KW-0732">Signal</keyword>
<proteinExistence type="predicted"/>
<feature type="chain" id="PRO_5034585649" evidence="2">
    <location>
        <begin position="30"/>
        <end position="315"/>
    </location>
</feature>
<dbReference type="SUPFAM" id="SSF53850">
    <property type="entry name" value="Periplasmic binding protein-like II"/>
    <property type="match status" value="1"/>
</dbReference>
<evidence type="ECO:0000259" key="3">
    <source>
        <dbReference type="Pfam" id="PF12849"/>
    </source>
</evidence>
<dbReference type="EMBL" id="BMXN01000016">
    <property type="protein sequence ID" value="GGW32665.1"/>
    <property type="molecule type" value="Genomic_DNA"/>
</dbReference>
<dbReference type="AlphaFoldDB" id="A0A8H9I4K1"/>
<protein>
    <submittedName>
        <fullName evidence="4">Phosphate-binding protein</fullName>
    </submittedName>
</protein>
<evidence type="ECO:0000313" key="5">
    <source>
        <dbReference type="Proteomes" id="UP000623776"/>
    </source>
</evidence>
<feature type="domain" description="PBP" evidence="3">
    <location>
        <begin position="30"/>
        <end position="290"/>
    </location>
</feature>
<keyword evidence="5" id="KW-1185">Reference proteome</keyword>
<dbReference type="Pfam" id="PF12849">
    <property type="entry name" value="PBP_like_2"/>
    <property type="match status" value="1"/>
</dbReference>
<dbReference type="RefSeq" id="WP_189463826.1">
    <property type="nucleotide sequence ID" value="NZ_BMXN01000016.1"/>
</dbReference>
<dbReference type="InterPro" id="IPR050811">
    <property type="entry name" value="Phosphate_ABC_transporter"/>
</dbReference>
<dbReference type="InterPro" id="IPR024370">
    <property type="entry name" value="PBP_domain"/>
</dbReference>
<dbReference type="PANTHER" id="PTHR30570">
    <property type="entry name" value="PERIPLASMIC PHOSPHATE BINDING COMPONENT OF PHOSPHATE ABC TRANSPORTER"/>
    <property type="match status" value="1"/>
</dbReference>
<dbReference type="PANTHER" id="PTHR30570:SF6">
    <property type="entry name" value="PHOSPHATE-BINDING PROTEIN PSTS"/>
    <property type="match status" value="1"/>
</dbReference>
<organism evidence="4 5">
    <name type="scientific">Vreelandella hamiltonii</name>
    <dbReference type="NCBI Taxonomy" id="502829"/>
    <lineage>
        <taxon>Bacteria</taxon>
        <taxon>Pseudomonadati</taxon>
        <taxon>Pseudomonadota</taxon>
        <taxon>Gammaproteobacteria</taxon>
        <taxon>Oceanospirillales</taxon>
        <taxon>Halomonadaceae</taxon>
        <taxon>Vreelandella</taxon>
    </lineage>
</organism>
<name>A0A8H9I4K1_9GAMM</name>
<accession>A0A8H9I4K1</accession>
<feature type="signal peptide" evidence="2">
    <location>
        <begin position="1"/>
        <end position="29"/>
    </location>
</feature>
<gene>
    <name evidence="4" type="ORF">GCM10007157_25560</name>
</gene>